<evidence type="ECO:0000256" key="5">
    <source>
        <dbReference type="ARBA" id="ARBA00023125"/>
    </source>
</evidence>
<feature type="binding site" evidence="8">
    <location>
        <position position="116"/>
    </location>
    <ligand>
        <name>Fe cation</name>
        <dbReference type="ChEBI" id="CHEBI:24875"/>
    </ligand>
</feature>
<dbReference type="Gene3D" id="3.30.1490.190">
    <property type="match status" value="1"/>
</dbReference>
<dbReference type="AlphaFoldDB" id="A0A6I0F0P9"/>
<dbReference type="PANTHER" id="PTHR33202">
    <property type="entry name" value="ZINC UPTAKE REGULATION PROTEIN"/>
    <property type="match status" value="1"/>
</dbReference>
<dbReference type="GO" id="GO:0003700">
    <property type="term" value="F:DNA-binding transcription factor activity"/>
    <property type="evidence" value="ECO:0007669"/>
    <property type="project" value="InterPro"/>
</dbReference>
<feature type="binding site" evidence="7">
    <location>
        <position position="127"/>
    </location>
    <ligand>
        <name>Zn(2+)</name>
        <dbReference type="ChEBI" id="CHEBI:29105"/>
    </ligand>
</feature>
<dbReference type="InterPro" id="IPR036390">
    <property type="entry name" value="WH_DNA-bd_sf"/>
</dbReference>
<accession>A0A6I0F0P9</accession>
<dbReference type="Gene3D" id="1.10.10.10">
    <property type="entry name" value="Winged helix-like DNA-binding domain superfamily/Winged helix DNA-binding domain"/>
    <property type="match status" value="1"/>
</dbReference>
<evidence type="ECO:0000256" key="6">
    <source>
        <dbReference type="ARBA" id="ARBA00023163"/>
    </source>
</evidence>
<dbReference type="SUPFAM" id="SSF46785">
    <property type="entry name" value="Winged helix' DNA-binding domain"/>
    <property type="match status" value="1"/>
</dbReference>
<feature type="binding site" evidence="7">
    <location>
        <position position="124"/>
    </location>
    <ligand>
        <name>Zn(2+)</name>
        <dbReference type="ChEBI" id="CHEBI:29105"/>
    </ligand>
</feature>
<dbReference type="EMBL" id="WBXO01000001">
    <property type="protein sequence ID" value="KAB2954536.1"/>
    <property type="molecule type" value="Genomic_DNA"/>
</dbReference>
<dbReference type="GO" id="GO:0008270">
    <property type="term" value="F:zinc ion binding"/>
    <property type="evidence" value="ECO:0007669"/>
    <property type="project" value="TreeGrafter"/>
</dbReference>
<comment type="caution">
    <text evidence="9">The sequence shown here is derived from an EMBL/GenBank/DDBJ whole genome shotgun (WGS) entry which is preliminary data.</text>
</comment>
<reference evidence="9 10" key="1">
    <citation type="submission" date="2019-10" db="EMBL/GenBank/DDBJ databases">
        <title>Whole-genome sequence of the extremophile Heliorestis acidaminivorans DSM 24790.</title>
        <authorList>
            <person name="Kyndt J.A."/>
            <person name="Meyer T.E."/>
        </authorList>
    </citation>
    <scope>NUCLEOTIDE SEQUENCE [LARGE SCALE GENOMIC DNA]</scope>
    <source>
        <strain evidence="9 10">DSM 24790</strain>
    </source>
</reference>
<keyword evidence="7" id="KW-0479">Metal-binding</keyword>
<dbReference type="GO" id="GO:0045892">
    <property type="term" value="P:negative regulation of DNA-templated transcription"/>
    <property type="evidence" value="ECO:0007669"/>
    <property type="project" value="TreeGrafter"/>
</dbReference>
<evidence type="ECO:0000313" key="10">
    <source>
        <dbReference type="Proteomes" id="UP000468766"/>
    </source>
</evidence>
<keyword evidence="8" id="KW-0408">Iron</keyword>
<evidence type="ECO:0000256" key="7">
    <source>
        <dbReference type="PIRSR" id="PIRSR602481-1"/>
    </source>
</evidence>
<evidence type="ECO:0000256" key="8">
    <source>
        <dbReference type="PIRSR" id="PIRSR602481-2"/>
    </source>
</evidence>
<dbReference type="InterPro" id="IPR036388">
    <property type="entry name" value="WH-like_DNA-bd_sf"/>
</dbReference>
<comment type="similarity">
    <text evidence="1">Belongs to the Fur family.</text>
</comment>
<dbReference type="InterPro" id="IPR043135">
    <property type="entry name" value="Fur_C"/>
</dbReference>
<dbReference type="GO" id="GO:1900376">
    <property type="term" value="P:regulation of secondary metabolite biosynthetic process"/>
    <property type="evidence" value="ECO:0007669"/>
    <property type="project" value="TreeGrafter"/>
</dbReference>
<dbReference type="OrthoDB" id="8659436at2"/>
<comment type="cofactor">
    <cofactor evidence="8">
        <name>Mn(2+)</name>
        <dbReference type="ChEBI" id="CHEBI:29035"/>
    </cofactor>
    <cofactor evidence="8">
        <name>Fe(2+)</name>
        <dbReference type="ChEBI" id="CHEBI:29033"/>
    </cofactor>
    <text evidence="8">Binds 1 Mn(2+) or Fe(2+) ion per subunit.</text>
</comment>
<keyword evidence="10" id="KW-1185">Reference proteome</keyword>
<keyword evidence="6" id="KW-0804">Transcription</keyword>
<evidence type="ECO:0000256" key="2">
    <source>
        <dbReference type="ARBA" id="ARBA00022491"/>
    </source>
</evidence>
<evidence type="ECO:0000256" key="4">
    <source>
        <dbReference type="ARBA" id="ARBA00023015"/>
    </source>
</evidence>
<proteinExistence type="inferred from homology"/>
<dbReference type="RefSeq" id="WP_151618074.1">
    <property type="nucleotide sequence ID" value="NZ_WBXO01000001.1"/>
</dbReference>
<evidence type="ECO:0000256" key="3">
    <source>
        <dbReference type="ARBA" id="ARBA00022833"/>
    </source>
</evidence>
<feature type="binding site" evidence="7">
    <location>
        <position position="84"/>
    </location>
    <ligand>
        <name>Zn(2+)</name>
        <dbReference type="ChEBI" id="CHEBI:29105"/>
    </ligand>
</feature>
<name>A0A6I0F0P9_9FIRM</name>
<organism evidence="9 10">
    <name type="scientific">Heliorestis acidaminivorans</name>
    <dbReference type="NCBI Taxonomy" id="553427"/>
    <lineage>
        <taxon>Bacteria</taxon>
        <taxon>Bacillati</taxon>
        <taxon>Bacillota</taxon>
        <taxon>Clostridia</taxon>
        <taxon>Eubacteriales</taxon>
        <taxon>Heliobacteriaceae</taxon>
        <taxon>Heliorestis</taxon>
    </lineage>
</organism>
<keyword evidence="5" id="KW-0238">DNA-binding</keyword>
<keyword evidence="2" id="KW-0678">Repressor</keyword>
<sequence>MSVAGTRLTKQKSLILDLILGTKCHPTADWVYQEARQHIPDISLGTVYRNLNALANQGLIREMNYAGSSSRYDGDVSQHYHFTCQSCGNVFDLPLEAFTMIDNLVEEQEGHSVEAHRLEFYGTCKTCKIEEKQ</sequence>
<gene>
    <name evidence="9" type="ORF">F9B85_02350</name>
</gene>
<dbReference type="InterPro" id="IPR002481">
    <property type="entry name" value="FUR"/>
</dbReference>
<evidence type="ECO:0000256" key="1">
    <source>
        <dbReference type="ARBA" id="ARBA00007957"/>
    </source>
</evidence>
<protein>
    <submittedName>
        <fullName evidence="9">Transcriptional repressor</fullName>
    </submittedName>
</protein>
<dbReference type="GO" id="GO:0000976">
    <property type="term" value="F:transcription cis-regulatory region binding"/>
    <property type="evidence" value="ECO:0007669"/>
    <property type="project" value="TreeGrafter"/>
</dbReference>
<feature type="binding site" evidence="7">
    <location>
        <position position="87"/>
    </location>
    <ligand>
        <name>Zn(2+)</name>
        <dbReference type="ChEBI" id="CHEBI:29105"/>
    </ligand>
</feature>
<dbReference type="Pfam" id="PF01475">
    <property type="entry name" value="FUR"/>
    <property type="match status" value="1"/>
</dbReference>
<dbReference type="CDD" id="cd07153">
    <property type="entry name" value="Fur_like"/>
    <property type="match status" value="1"/>
</dbReference>
<keyword evidence="4" id="KW-0805">Transcription regulation</keyword>
<comment type="cofactor">
    <cofactor evidence="7">
        <name>Zn(2+)</name>
        <dbReference type="ChEBI" id="CHEBI:29105"/>
    </cofactor>
    <text evidence="7">Binds 1 zinc ion per subunit.</text>
</comment>
<dbReference type="PANTHER" id="PTHR33202:SF7">
    <property type="entry name" value="FERRIC UPTAKE REGULATION PROTEIN"/>
    <property type="match status" value="1"/>
</dbReference>
<keyword evidence="3 7" id="KW-0862">Zinc</keyword>
<evidence type="ECO:0000313" key="9">
    <source>
        <dbReference type="EMBL" id="KAB2954536.1"/>
    </source>
</evidence>
<dbReference type="Proteomes" id="UP000468766">
    <property type="component" value="Unassembled WGS sequence"/>
</dbReference>